<organism evidence="1 2">
    <name type="scientific">Dyella flava</name>
    <dbReference type="NCBI Taxonomy" id="1920170"/>
    <lineage>
        <taxon>Bacteria</taxon>
        <taxon>Pseudomonadati</taxon>
        <taxon>Pseudomonadota</taxon>
        <taxon>Gammaproteobacteria</taxon>
        <taxon>Lysobacterales</taxon>
        <taxon>Rhodanobacteraceae</taxon>
        <taxon>Dyella</taxon>
    </lineage>
</organism>
<evidence type="ECO:0000313" key="2">
    <source>
        <dbReference type="Proteomes" id="UP001430149"/>
    </source>
</evidence>
<dbReference type="EMBL" id="JADIKE010000027">
    <property type="protein sequence ID" value="MBM7124443.1"/>
    <property type="molecule type" value="Genomic_DNA"/>
</dbReference>
<dbReference type="InterPro" id="IPR009078">
    <property type="entry name" value="Ferritin-like_SF"/>
</dbReference>
<dbReference type="Proteomes" id="UP001430149">
    <property type="component" value="Unassembled WGS sequence"/>
</dbReference>
<evidence type="ECO:0008006" key="3">
    <source>
        <dbReference type="Google" id="ProtNLM"/>
    </source>
</evidence>
<dbReference type="SUPFAM" id="SSF47240">
    <property type="entry name" value="Ferritin-like"/>
    <property type="match status" value="1"/>
</dbReference>
<reference evidence="1" key="1">
    <citation type="submission" date="2020-10" db="EMBL/GenBank/DDBJ databases">
        <title>Phylogeny of dyella-like bacteria.</title>
        <authorList>
            <person name="Fu J."/>
        </authorList>
    </citation>
    <scope>NUCLEOTIDE SEQUENCE</scope>
    <source>
        <strain evidence="1">DHOC52</strain>
    </source>
</reference>
<sequence length="269" mass="30656">MKFVADMTLLALHELGIAPLPLYEDLLLKSMDAHPVPFGQRWYGDAYRKRARDPMWFVHSLVANASKESEGSRQLWKIAARTADPDIAVQIRSHAIDEARHARFYLLMAKLTFPDAADDMKWGELMADTPRYTRHNVPEPSEPNHFSVTLDELIQTNIGEIRTRIHQLLLRSVIVLHCEPSVRARLEKIVDSVLFDETRHIAYTAAIIDKAMRDGHDRLVREIMFERLAEFNALTLVEVDADTYDGACGHLASEHVPVAEKSTAWQHNA</sequence>
<accession>A0ABS2JZM4</accession>
<name>A0ABS2JZM4_9GAMM</name>
<gene>
    <name evidence="1" type="ORF">ISP19_03545</name>
</gene>
<proteinExistence type="predicted"/>
<protein>
    <recommendedName>
        <fullName evidence="3">p-aminobenzoate N-oxygenase AurF</fullName>
    </recommendedName>
</protein>
<evidence type="ECO:0000313" key="1">
    <source>
        <dbReference type="EMBL" id="MBM7124443.1"/>
    </source>
</evidence>
<dbReference type="RefSeq" id="WP_204679959.1">
    <property type="nucleotide sequence ID" value="NZ_BSNR01000017.1"/>
</dbReference>
<comment type="caution">
    <text evidence="1">The sequence shown here is derived from an EMBL/GenBank/DDBJ whole genome shotgun (WGS) entry which is preliminary data.</text>
</comment>
<keyword evidence="2" id="KW-1185">Reference proteome</keyword>